<proteinExistence type="predicted"/>
<dbReference type="RefSeq" id="WP_154468365.1">
    <property type="nucleotide sequence ID" value="NZ_VUMI01000110.1"/>
</dbReference>
<dbReference type="Proteomes" id="UP000436047">
    <property type="component" value="Unassembled WGS sequence"/>
</dbReference>
<sequence length="59" mass="6899">MSNNERKINMVHKKSIIKFILILLLVLIAVVLIRIALFSVHEKDERPISVEETEIQMEL</sequence>
<keyword evidence="1" id="KW-0472">Membrane</keyword>
<dbReference type="EMBL" id="VUMI01000110">
    <property type="protein sequence ID" value="MSS92053.1"/>
    <property type="molecule type" value="Genomic_DNA"/>
</dbReference>
<accession>A0A6N7WN78</accession>
<keyword evidence="3" id="KW-1185">Reference proteome</keyword>
<protein>
    <submittedName>
        <fullName evidence="2">Uncharacterized protein</fullName>
    </submittedName>
</protein>
<dbReference type="AlphaFoldDB" id="A0A6N7WN78"/>
<dbReference type="GeneID" id="86056971"/>
<gene>
    <name evidence="2" type="ORF">FYJ45_28775</name>
</gene>
<feature type="transmembrane region" description="Helical" evidence="1">
    <location>
        <begin position="16"/>
        <end position="37"/>
    </location>
</feature>
<evidence type="ECO:0000313" key="2">
    <source>
        <dbReference type="EMBL" id="MSS92053.1"/>
    </source>
</evidence>
<evidence type="ECO:0000256" key="1">
    <source>
        <dbReference type="SAM" id="Phobius"/>
    </source>
</evidence>
<comment type="caution">
    <text evidence="2">The sequence shown here is derived from an EMBL/GenBank/DDBJ whole genome shotgun (WGS) entry which is preliminary data.</text>
</comment>
<keyword evidence="1" id="KW-0812">Transmembrane</keyword>
<name>A0A6N7WN78_9FIRM</name>
<evidence type="ECO:0000313" key="3">
    <source>
        <dbReference type="Proteomes" id="UP000436047"/>
    </source>
</evidence>
<keyword evidence="1" id="KW-1133">Transmembrane helix</keyword>
<organism evidence="2 3">
    <name type="scientific">Eisenbergiella porci</name>
    <dbReference type="NCBI Taxonomy" id="2652274"/>
    <lineage>
        <taxon>Bacteria</taxon>
        <taxon>Bacillati</taxon>
        <taxon>Bacillota</taxon>
        <taxon>Clostridia</taxon>
        <taxon>Lachnospirales</taxon>
        <taxon>Lachnospiraceae</taxon>
        <taxon>Eisenbergiella</taxon>
    </lineage>
</organism>
<reference evidence="2 3" key="1">
    <citation type="submission" date="2019-08" db="EMBL/GenBank/DDBJ databases">
        <title>In-depth cultivation of the pig gut microbiome towards novel bacterial diversity and tailored functional studies.</title>
        <authorList>
            <person name="Wylensek D."/>
            <person name="Hitch T.C.A."/>
            <person name="Clavel T."/>
        </authorList>
    </citation>
    <scope>NUCLEOTIDE SEQUENCE [LARGE SCALE GENOMIC DNA]</scope>
    <source>
        <strain evidence="2 3">WCA-389-WT-23B</strain>
    </source>
</reference>